<dbReference type="Pfam" id="PF14390">
    <property type="entry name" value="DUF4420"/>
    <property type="match status" value="1"/>
</dbReference>
<comment type="caution">
    <text evidence="1">The sequence shown here is derived from an EMBL/GenBank/DDBJ whole genome shotgun (WGS) entry which is preliminary data.</text>
</comment>
<organism evidence="1 2">
    <name type="scientific">Nguyenibacter vanlangensis</name>
    <dbReference type="NCBI Taxonomy" id="1216886"/>
    <lineage>
        <taxon>Bacteria</taxon>
        <taxon>Pseudomonadati</taxon>
        <taxon>Pseudomonadota</taxon>
        <taxon>Alphaproteobacteria</taxon>
        <taxon>Acetobacterales</taxon>
        <taxon>Acetobacteraceae</taxon>
        <taxon>Nguyenibacter</taxon>
    </lineage>
</organism>
<dbReference type="Proteomes" id="UP000534870">
    <property type="component" value="Unassembled WGS sequence"/>
</dbReference>
<reference evidence="1 2" key="1">
    <citation type="submission" date="2020-06" db="EMBL/GenBank/DDBJ databases">
        <title>Description of novel acetic acid bacteria.</title>
        <authorList>
            <person name="Sombolestani A."/>
        </authorList>
    </citation>
    <scope>NUCLEOTIDE SEQUENCE [LARGE SCALE GENOMIC DNA]</scope>
    <source>
        <strain evidence="1 2">LMG 31431</strain>
    </source>
</reference>
<name>A0A7Y7IUB3_9PROT</name>
<sequence>MSVGHPQPAELLAEWAALDAVSPGDRLFRSRRLDRPNRIDLRAGLRETDGAPCLIARSQGASDGLAMFETGGLRLSRAADPGGILLVLSLEEPSRRDLFAEVCSDVVRSLVRSEDEGETDLLPELAARLSAWRVFLRDQSGGLSRRETVGIIGELLLLDQLLDHGADAVGIWTAPDGGLHDFELSGHALEAKTSLGAARRLHISTLDQLDDIGLASLHVVHLRLVEAADGETLGQIGNRIEARLENERSRRIFRNALLQRGVLPDAMPGDGVRVRCIGTEFYAVTDEFPRLRRNDVALGIVEADYQIEVRALSGFQADAAWVFGTFGAPGDE</sequence>
<proteinExistence type="predicted"/>
<dbReference type="AlphaFoldDB" id="A0A7Y7IUB3"/>
<dbReference type="RefSeq" id="WP_176639252.1">
    <property type="nucleotide sequence ID" value="NZ_JABXXP010000043.1"/>
</dbReference>
<dbReference type="EMBL" id="JABXXP010000043">
    <property type="protein sequence ID" value="NVN10476.1"/>
    <property type="molecule type" value="Genomic_DNA"/>
</dbReference>
<evidence type="ECO:0000313" key="2">
    <source>
        <dbReference type="Proteomes" id="UP000534870"/>
    </source>
</evidence>
<accession>A0A7Y7IUB3</accession>
<evidence type="ECO:0000313" key="1">
    <source>
        <dbReference type="EMBL" id="NVN10476.1"/>
    </source>
</evidence>
<dbReference type="InterPro" id="IPR025534">
    <property type="entry name" value="DUF4420"/>
</dbReference>
<gene>
    <name evidence="1" type="ORF">HUK84_04835</name>
</gene>
<protein>
    <submittedName>
        <fullName evidence="1">PD-(D/E)XK motif protein</fullName>
    </submittedName>
</protein>